<keyword evidence="5" id="KW-1133">Transmembrane helix</keyword>
<proteinExistence type="predicted"/>
<dbReference type="InterPro" id="IPR018062">
    <property type="entry name" value="HTH_AraC-typ_CS"/>
</dbReference>
<feature type="transmembrane region" description="Helical" evidence="5">
    <location>
        <begin position="32"/>
        <end position="51"/>
    </location>
</feature>
<keyword evidence="1" id="KW-0805">Transcription regulation</keyword>
<dbReference type="Proteomes" id="UP001249020">
    <property type="component" value="Unassembled WGS sequence"/>
</dbReference>
<dbReference type="GO" id="GO:0043565">
    <property type="term" value="F:sequence-specific DNA binding"/>
    <property type="evidence" value="ECO:0007669"/>
    <property type="project" value="InterPro"/>
</dbReference>
<dbReference type="EMBL" id="JAVRIE010000001">
    <property type="protein sequence ID" value="MDT0581107.1"/>
    <property type="molecule type" value="Genomic_DNA"/>
</dbReference>
<comment type="caution">
    <text evidence="7">The sequence shown here is derived from an EMBL/GenBank/DDBJ whole genome shotgun (WGS) entry which is preliminary data.</text>
</comment>
<dbReference type="Gene3D" id="1.10.10.60">
    <property type="entry name" value="Homeodomain-like"/>
    <property type="match status" value="2"/>
</dbReference>
<evidence type="ECO:0000259" key="6">
    <source>
        <dbReference type="PROSITE" id="PS01124"/>
    </source>
</evidence>
<feature type="transmembrane region" description="Helical" evidence="5">
    <location>
        <begin position="63"/>
        <end position="81"/>
    </location>
</feature>
<keyword evidence="5" id="KW-0812">Transmembrane</keyword>
<dbReference type="PANTHER" id="PTHR43280:SF29">
    <property type="entry name" value="ARAC-FAMILY TRANSCRIPTIONAL REGULATOR"/>
    <property type="match status" value="1"/>
</dbReference>
<dbReference type="PROSITE" id="PS01124">
    <property type="entry name" value="HTH_ARAC_FAMILY_2"/>
    <property type="match status" value="1"/>
</dbReference>
<evidence type="ECO:0000313" key="7">
    <source>
        <dbReference type="EMBL" id="MDT0581107.1"/>
    </source>
</evidence>
<keyword evidence="3" id="KW-0804">Transcription</keyword>
<sequence length="250" mass="28512">MTAITVGVGIIFPYESNQELWGVFYRVINWTWALYILGAASLIMPKVLVNIRERRSLSATEKLSLSVFSGTTLIWLAYFTASFTSYIVGALSFTFVLYLSILLWVIAKNNKAENREKANPSYLANKIDQAKAAELQSKIKELMEHEQLYKNANLTLPQLAKRLHISVPLLSQFLNDNLQKSFATFINEWRIFEAKKLLIEAPRMTMEVVAEESGYNSQSTFYAAFKKIEKLTPAKYRQHELNAANVSPKL</sequence>
<evidence type="ECO:0000313" key="8">
    <source>
        <dbReference type="Proteomes" id="UP001249020"/>
    </source>
</evidence>
<gene>
    <name evidence="7" type="ORF">RM544_01000</name>
</gene>
<organism evidence="7 8">
    <name type="scientific">Brumicola blandensis</name>
    <dbReference type="NCBI Taxonomy" id="3075611"/>
    <lineage>
        <taxon>Bacteria</taxon>
        <taxon>Pseudomonadati</taxon>
        <taxon>Pseudomonadota</taxon>
        <taxon>Gammaproteobacteria</taxon>
        <taxon>Alteromonadales</taxon>
        <taxon>Alteromonadaceae</taxon>
        <taxon>Brumicola</taxon>
    </lineage>
</organism>
<dbReference type="PANTHER" id="PTHR43280">
    <property type="entry name" value="ARAC-FAMILY TRANSCRIPTIONAL REGULATOR"/>
    <property type="match status" value="1"/>
</dbReference>
<dbReference type="AlphaFoldDB" id="A0AAW8QYP9"/>
<dbReference type="SUPFAM" id="SSF46689">
    <property type="entry name" value="Homeodomain-like"/>
    <property type="match status" value="1"/>
</dbReference>
<protein>
    <submittedName>
        <fullName evidence="7">Helix-turn-helix domain-containing protein</fullName>
    </submittedName>
</protein>
<feature type="transmembrane region" description="Helical" evidence="5">
    <location>
        <begin position="87"/>
        <end position="107"/>
    </location>
</feature>
<keyword evidence="5" id="KW-0472">Membrane</keyword>
<feature type="domain" description="HTH araC/xylS-type" evidence="6">
    <location>
        <begin position="137"/>
        <end position="239"/>
    </location>
</feature>
<dbReference type="SMART" id="SM00342">
    <property type="entry name" value="HTH_ARAC"/>
    <property type="match status" value="1"/>
</dbReference>
<dbReference type="PROSITE" id="PS00041">
    <property type="entry name" value="HTH_ARAC_FAMILY_1"/>
    <property type="match status" value="1"/>
</dbReference>
<evidence type="ECO:0000256" key="4">
    <source>
        <dbReference type="SAM" id="Coils"/>
    </source>
</evidence>
<evidence type="ECO:0000256" key="5">
    <source>
        <dbReference type="SAM" id="Phobius"/>
    </source>
</evidence>
<dbReference type="Pfam" id="PF12833">
    <property type="entry name" value="HTH_18"/>
    <property type="match status" value="1"/>
</dbReference>
<dbReference type="InterPro" id="IPR018060">
    <property type="entry name" value="HTH_AraC"/>
</dbReference>
<dbReference type="InterPro" id="IPR009057">
    <property type="entry name" value="Homeodomain-like_sf"/>
</dbReference>
<evidence type="ECO:0000256" key="2">
    <source>
        <dbReference type="ARBA" id="ARBA00023125"/>
    </source>
</evidence>
<reference evidence="7 8" key="1">
    <citation type="submission" date="2023-09" db="EMBL/GenBank/DDBJ databases">
        <authorList>
            <person name="Rey-Velasco X."/>
        </authorList>
    </citation>
    <scope>NUCLEOTIDE SEQUENCE [LARGE SCALE GENOMIC DNA]</scope>
    <source>
        <strain evidence="7 8">W409</strain>
    </source>
</reference>
<evidence type="ECO:0000256" key="3">
    <source>
        <dbReference type="ARBA" id="ARBA00023163"/>
    </source>
</evidence>
<evidence type="ECO:0000256" key="1">
    <source>
        <dbReference type="ARBA" id="ARBA00023015"/>
    </source>
</evidence>
<feature type="coiled-coil region" evidence="4">
    <location>
        <begin position="125"/>
        <end position="152"/>
    </location>
</feature>
<keyword evidence="8" id="KW-1185">Reference proteome</keyword>
<keyword evidence="2" id="KW-0238">DNA-binding</keyword>
<dbReference type="GO" id="GO:0003700">
    <property type="term" value="F:DNA-binding transcription factor activity"/>
    <property type="evidence" value="ECO:0007669"/>
    <property type="project" value="InterPro"/>
</dbReference>
<dbReference type="RefSeq" id="WP_311359922.1">
    <property type="nucleotide sequence ID" value="NZ_JAVRIE010000001.1"/>
</dbReference>
<name>A0AAW8QYP9_9ALTE</name>
<accession>A0AAW8QYP9</accession>
<keyword evidence="4" id="KW-0175">Coiled coil</keyword>